<evidence type="ECO:0000256" key="1">
    <source>
        <dbReference type="ARBA" id="ARBA00004948"/>
    </source>
</evidence>
<dbReference type="InterPro" id="IPR006076">
    <property type="entry name" value="FAD-dep_OxRdtase"/>
</dbReference>
<protein>
    <submittedName>
        <fullName evidence="5">Glycine oxidase</fullName>
    </submittedName>
</protein>
<reference evidence="5 6" key="1">
    <citation type="submission" date="2016-10" db="EMBL/GenBank/DDBJ databases">
        <authorList>
            <person name="de Groot N.N."/>
        </authorList>
    </citation>
    <scope>NUCLEOTIDE SEQUENCE [LARGE SCALE GENOMIC DNA]</scope>
    <source>
        <strain evidence="5 6">NE2</strain>
    </source>
</reference>
<dbReference type="AlphaFoldDB" id="A0A1I3XSW7"/>
<dbReference type="GO" id="GO:0050660">
    <property type="term" value="F:flavin adenine dinucleotide binding"/>
    <property type="evidence" value="ECO:0007669"/>
    <property type="project" value="InterPro"/>
</dbReference>
<dbReference type="GO" id="GO:0009229">
    <property type="term" value="P:thiamine diphosphate biosynthetic process"/>
    <property type="evidence" value="ECO:0007669"/>
    <property type="project" value="UniProtKB-UniPathway"/>
</dbReference>
<dbReference type="RefSeq" id="WP_091679768.1">
    <property type="nucleotide sequence ID" value="NZ_FOSN01000004.1"/>
</dbReference>
<keyword evidence="2" id="KW-0784">Thiamine biosynthesis</keyword>
<dbReference type="InterPro" id="IPR012727">
    <property type="entry name" value="Gly_oxidase_ThiO"/>
</dbReference>
<dbReference type="STRING" id="1612308.SAMN05444581_10430"/>
<dbReference type="GO" id="GO:0009228">
    <property type="term" value="P:thiamine biosynthetic process"/>
    <property type="evidence" value="ECO:0007669"/>
    <property type="project" value="UniProtKB-KW"/>
</dbReference>
<dbReference type="PANTHER" id="PTHR13847:SF289">
    <property type="entry name" value="GLYCINE OXIDASE"/>
    <property type="match status" value="1"/>
</dbReference>
<accession>A0A1I3XSW7</accession>
<proteinExistence type="predicted"/>
<dbReference type="PANTHER" id="PTHR13847">
    <property type="entry name" value="SARCOSINE DEHYDROGENASE-RELATED"/>
    <property type="match status" value="1"/>
</dbReference>
<gene>
    <name evidence="5" type="ORF">SAMN05444581_10430</name>
</gene>
<dbReference type="Proteomes" id="UP000198755">
    <property type="component" value="Unassembled WGS sequence"/>
</dbReference>
<dbReference type="SUPFAM" id="SSF51971">
    <property type="entry name" value="Nucleotide-binding domain"/>
    <property type="match status" value="1"/>
</dbReference>
<evidence type="ECO:0000313" key="6">
    <source>
        <dbReference type="Proteomes" id="UP000198755"/>
    </source>
</evidence>
<dbReference type="Gene3D" id="3.30.9.10">
    <property type="entry name" value="D-Amino Acid Oxidase, subunit A, domain 2"/>
    <property type="match status" value="1"/>
</dbReference>
<dbReference type="UniPathway" id="UPA00060"/>
<sequence length="340" mass="37077">MSDGPRVRVLGAGVAGLAAAFEFARADCRVELIERREAAGLGCSHLAGGMLAPWCEAESSEQIIVDLGVESIEFWTHVVPVAERRGTLVLAAARDRPELARYARRTLERESLDGAAIAALEPDLSGRFEQALFYPREAHLDPRAAMAALLSRLKGFANVALRFGVEASPASDDADWTIDCRGLDSRDRLQDLRGVKGEMLILATPEVNLSRPVWLLHPRQPVYIVPRGGGRFMVGATMIENDEPGRITARAMLELLGAAYTVHPAFAEAEIVETGCGVRPAFPDNLPRLRREGRVIHVNGLFRHGFLIAPALARRAARMALDGAHFPEVTDADPRQRQSA</sequence>
<evidence type="ECO:0000259" key="4">
    <source>
        <dbReference type="Pfam" id="PF01266"/>
    </source>
</evidence>
<dbReference type="InterPro" id="IPR036188">
    <property type="entry name" value="FAD/NAD-bd_sf"/>
</dbReference>
<dbReference type="NCBIfam" id="TIGR02352">
    <property type="entry name" value="thiamin_ThiO"/>
    <property type="match status" value="1"/>
</dbReference>
<organism evidence="5 6">
    <name type="scientific">Methylocapsa palsarum</name>
    <dbReference type="NCBI Taxonomy" id="1612308"/>
    <lineage>
        <taxon>Bacteria</taxon>
        <taxon>Pseudomonadati</taxon>
        <taxon>Pseudomonadota</taxon>
        <taxon>Alphaproteobacteria</taxon>
        <taxon>Hyphomicrobiales</taxon>
        <taxon>Beijerinckiaceae</taxon>
        <taxon>Methylocapsa</taxon>
    </lineage>
</organism>
<evidence type="ECO:0000256" key="2">
    <source>
        <dbReference type="ARBA" id="ARBA00022977"/>
    </source>
</evidence>
<dbReference type="EMBL" id="FOSN01000004">
    <property type="protein sequence ID" value="SFK22076.1"/>
    <property type="molecule type" value="Genomic_DNA"/>
</dbReference>
<dbReference type="Gene3D" id="3.50.50.60">
    <property type="entry name" value="FAD/NAD(P)-binding domain"/>
    <property type="match status" value="1"/>
</dbReference>
<dbReference type="Pfam" id="PF01266">
    <property type="entry name" value="DAO"/>
    <property type="match status" value="1"/>
</dbReference>
<dbReference type="OrthoDB" id="9790035at2"/>
<evidence type="ECO:0000313" key="5">
    <source>
        <dbReference type="EMBL" id="SFK22076.1"/>
    </source>
</evidence>
<comment type="pathway">
    <text evidence="1">Cofactor biosynthesis; thiamine diphosphate biosynthesis.</text>
</comment>
<dbReference type="GO" id="GO:0016491">
    <property type="term" value="F:oxidoreductase activity"/>
    <property type="evidence" value="ECO:0007669"/>
    <property type="project" value="UniProtKB-KW"/>
</dbReference>
<feature type="domain" description="FAD dependent oxidoreductase" evidence="4">
    <location>
        <begin position="7"/>
        <end position="318"/>
    </location>
</feature>
<keyword evidence="6" id="KW-1185">Reference proteome</keyword>
<name>A0A1I3XSW7_9HYPH</name>
<keyword evidence="3" id="KW-0560">Oxidoreductase</keyword>
<evidence type="ECO:0000256" key="3">
    <source>
        <dbReference type="ARBA" id="ARBA00023002"/>
    </source>
</evidence>
<dbReference type="GO" id="GO:0005737">
    <property type="term" value="C:cytoplasm"/>
    <property type="evidence" value="ECO:0007669"/>
    <property type="project" value="TreeGrafter"/>
</dbReference>
<dbReference type="SUPFAM" id="SSF54373">
    <property type="entry name" value="FAD-linked reductases, C-terminal domain"/>
    <property type="match status" value="1"/>
</dbReference>